<dbReference type="InterPro" id="IPR042104">
    <property type="entry name" value="PKS_dehydratase_sf"/>
</dbReference>
<dbReference type="InterPro" id="IPR036291">
    <property type="entry name" value="NAD(P)-bd_dom_sf"/>
</dbReference>
<feature type="compositionally biased region" description="Acidic residues" evidence="4">
    <location>
        <begin position="811"/>
        <end position="823"/>
    </location>
</feature>
<proteinExistence type="predicted"/>
<feature type="region of interest" description="Disordered" evidence="4">
    <location>
        <begin position="54"/>
        <end position="115"/>
    </location>
</feature>
<feature type="region of interest" description="C-terminal hotdog fold" evidence="3">
    <location>
        <begin position="835"/>
        <end position="986"/>
    </location>
</feature>
<dbReference type="Pfam" id="PF14765">
    <property type="entry name" value="PS-DH"/>
    <property type="match status" value="1"/>
</dbReference>
<feature type="non-terminal residue" evidence="6">
    <location>
        <position position="1"/>
    </location>
</feature>
<dbReference type="OrthoDB" id="9778690at2"/>
<dbReference type="InterPro" id="IPR013968">
    <property type="entry name" value="PKS_KR"/>
</dbReference>
<dbReference type="InterPro" id="IPR049900">
    <property type="entry name" value="PKS_mFAS_DH"/>
</dbReference>
<feature type="region of interest" description="Disordered" evidence="4">
    <location>
        <begin position="807"/>
        <end position="838"/>
    </location>
</feature>
<accession>V6JVA5</accession>
<dbReference type="PROSITE" id="PS52019">
    <property type="entry name" value="PKS_MFAS_DH"/>
    <property type="match status" value="1"/>
</dbReference>
<dbReference type="InterPro" id="IPR057326">
    <property type="entry name" value="KR_dom"/>
</dbReference>
<dbReference type="EMBL" id="AWQX01000276">
    <property type="protein sequence ID" value="EST23762.1"/>
    <property type="molecule type" value="Genomic_DNA"/>
</dbReference>
<name>V6JVA5_STRRC</name>
<evidence type="ECO:0000256" key="1">
    <source>
        <dbReference type="ARBA" id="ARBA00022450"/>
    </source>
</evidence>
<evidence type="ECO:0000313" key="6">
    <source>
        <dbReference type="EMBL" id="EST23762.1"/>
    </source>
</evidence>
<dbReference type="InterPro" id="IPR020807">
    <property type="entry name" value="PKS_DH"/>
</dbReference>
<dbReference type="Gene3D" id="1.10.1200.10">
    <property type="entry name" value="ACP-like"/>
    <property type="match status" value="1"/>
</dbReference>
<evidence type="ECO:0000313" key="7">
    <source>
        <dbReference type="Proteomes" id="UP000017984"/>
    </source>
</evidence>
<dbReference type="HOGENOM" id="CLU_270087_0_0_11"/>
<dbReference type="PATRIC" id="fig|1352936.5.peg.6789"/>
<dbReference type="Pfam" id="PF08659">
    <property type="entry name" value="KR"/>
    <property type="match status" value="1"/>
</dbReference>
<feature type="compositionally biased region" description="Low complexity" evidence="4">
    <location>
        <begin position="57"/>
        <end position="95"/>
    </location>
</feature>
<dbReference type="STRING" id="1352936.M878_32585"/>
<sequence>PTVSLDVGAAEPGPRAQTAAALFACGALASAEALFEGRESRPVDPWRERVFISNPCARPASGPGFSPAAGAAPAGPAEGAGSAGSAGSAAPGERAVPARSFASGRPSGSVAAGQAVPVGPVEGSASTGSVAPSEQVVPARPLASVPAGQAAPVRAAERTVPTEQPVAAGPFTAARPDEPDVHPSDEDVAGIVLRSVAQATEFEPAALTPDQRLLSDLHLSSLKVTQLVAEAARAAGREPPAAPLTMADASLAEIIEVVRALPGAGSGDGPDAIAPGVAPWIRCFTEELRPVAPPAPDPADRPGRVTVAAPRGVAPVAFRPAADEPTGQAELLYVPDAESPEGLAGLLGAARSAIAGGGRLVLVTHGSGLSGFAGSLHQEHPRLGITLLRVPPTEAGLAAVSAFAGAEPGVLRELVVLEDGTCAEPVAMPLPEPDAVAEPVLGPGDVLLVSGGGKGLGFEAAAAFARTTGVSLALLGRGDPARDAALRRNLERLAELGATVRYQRADITDPRATAHAVAEVERELGPVTAVLHAAGINQPQRFDDLTETDVRTHLAPKTTGLAHLLAAVDRGRLRLLIGFGSVIGRYGLAGECHYALANGRLRQMLQDEARDLPGCRTLVLDWSVWAGVGMGERLGVLDQLARSDVTPIPVEQGLDLLLRLAAAPGLPTAVTVHGRMGLPPRPLPADAFGPAARFLTRPRVHYPGVELVVDNAMTEATDPYLSDHRVDGLPVLPAVVGLEAMAQAASVLAGRPLRRCREVTFDRPVTSAAGAARTLRLCALAEGGAVTVALRSDETAFRADHFRAVFPLPDGDGDPDDDGDTEPMGDAPSLPPVTGDDPEVPAADLYGPLYFHTGRFRLVERLNALRARQVRARLGPAVEAGWFAQGLAQGLLLGSPGRNDAIIHALQACVPGRRLLPVGCEEFQAVEEGTEQGSAGADGAVTVHARELRSEGGAYEWDVEAVNEGGRVLVRWRRLRLLDVGRLPRRERWSRPLLAVHLERGALALGLDPALTLGIESRGPRERTVPPVRPPYGTSRSHCGPLTLVATAPAGVAVDWQRITPAEADGVRSALGAPYEGLWRKLRLALDEPDHAIAARLWTVAECGSKAGCGPTAPVTVDGIFEDGWVRFRSGRSLIATAVVPDRLAPEGAPEPEPYVGDVSGTGEVSGPVIAVAVMTGAGGTHVAAHDVQPPASGDAGRDEPRWERVLQ</sequence>
<evidence type="ECO:0000256" key="3">
    <source>
        <dbReference type="PROSITE-ProRule" id="PRU01363"/>
    </source>
</evidence>
<dbReference type="PANTHER" id="PTHR43775">
    <property type="entry name" value="FATTY ACID SYNTHASE"/>
    <property type="match status" value="1"/>
</dbReference>
<dbReference type="InterPro" id="IPR036736">
    <property type="entry name" value="ACP-like_sf"/>
</dbReference>
<keyword evidence="2" id="KW-0597">Phosphoprotein</keyword>
<dbReference type="PANTHER" id="PTHR43775:SF37">
    <property type="entry name" value="SI:DKEY-61P9.11"/>
    <property type="match status" value="1"/>
</dbReference>
<dbReference type="InterPro" id="IPR049552">
    <property type="entry name" value="PKS_DH_N"/>
</dbReference>
<evidence type="ECO:0000259" key="5">
    <source>
        <dbReference type="PROSITE" id="PS52019"/>
    </source>
</evidence>
<dbReference type="InterPro" id="IPR050091">
    <property type="entry name" value="PKS_NRPS_Biosynth_Enz"/>
</dbReference>
<keyword evidence="7" id="KW-1185">Reference proteome</keyword>
<feature type="active site" description="Proton acceptor; for dehydratase activity" evidence="3">
    <location>
        <position position="724"/>
    </location>
</feature>
<dbReference type="GO" id="GO:0004312">
    <property type="term" value="F:fatty acid synthase activity"/>
    <property type="evidence" value="ECO:0007669"/>
    <property type="project" value="TreeGrafter"/>
</dbReference>
<feature type="domain" description="PKS/mFAS DH" evidence="5">
    <location>
        <begin position="692"/>
        <end position="986"/>
    </location>
</feature>
<reference evidence="6 7" key="1">
    <citation type="journal article" date="2014" name="Genome Announc.">
        <title>Draft Genome Sequence of Streptomyces roseochromogenes subsp. oscitans DS 12.976, Producer of the Aminocoumarin Antibiotic Clorobiocin.</title>
        <authorList>
            <person name="Ruckert C."/>
            <person name="Kalinowski J."/>
            <person name="Heide L."/>
            <person name="Apel A.K."/>
        </authorList>
    </citation>
    <scope>NUCLEOTIDE SEQUENCE [LARGE SCALE GENOMIC DNA]</scope>
    <source>
        <strain evidence="6 7">DS 12.976</strain>
    </source>
</reference>
<comment type="caution">
    <text evidence="6">The sequence shown here is derived from an EMBL/GenBank/DDBJ whole genome shotgun (WGS) entry which is preliminary data.</text>
</comment>
<protein>
    <recommendedName>
        <fullName evidence="5">PKS/mFAS DH domain-containing protein</fullName>
    </recommendedName>
</protein>
<dbReference type="Gene3D" id="3.10.129.110">
    <property type="entry name" value="Polyketide synthase dehydratase"/>
    <property type="match status" value="1"/>
</dbReference>
<evidence type="ECO:0000256" key="4">
    <source>
        <dbReference type="SAM" id="MobiDB-lite"/>
    </source>
</evidence>
<dbReference type="InterPro" id="IPR049551">
    <property type="entry name" value="PKS_DH_C"/>
</dbReference>
<feature type="active site" description="Proton donor; for dehydratase activity" evidence="3">
    <location>
        <position position="900"/>
    </location>
</feature>
<feature type="region of interest" description="N-terminal hotdog fold" evidence="3">
    <location>
        <begin position="692"/>
        <end position="813"/>
    </location>
</feature>
<dbReference type="GO" id="GO:0071770">
    <property type="term" value="P:DIM/DIP cell wall layer assembly"/>
    <property type="evidence" value="ECO:0007669"/>
    <property type="project" value="TreeGrafter"/>
</dbReference>
<dbReference type="InterPro" id="IPR029069">
    <property type="entry name" value="HotDog_dom_sf"/>
</dbReference>
<dbReference type="SUPFAM" id="SSF47336">
    <property type="entry name" value="ACP-like"/>
    <property type="match status" value="1"/>
</dbReference>
<dbReference type="AlphaFoldDB" id="V6JVA5"/>
<gene>
    <name evidence="6" type="ORF">M878_32585</name>
</gene>
<dbReference type="SUPFAM" id="SSF51735">
    <property type="entry name" value="NAD(P)-binding Rossmann-fold domains"/>
    <property type="match status" value="1"/>
</dbReference>
<dbReference type="GO" id="GO:0006633">
    <property type="term" value="P:fatty acid biosynthetic process"/>
    <property type="evidence" value="ECO:0007669"/>
    <property type="project" value="TreeGrafter"/>
</dbReference>
<dbReference type="Gene3D" id="3.40.50.720">
    <property type="entry name" value="NAD(P)-binding Rossmann-like Domain"/>
    <property type="match status" value="1"/>
</dbReference>
<dbReference type="Proteomes" id="UP000017984">
    <property type="component" value="Chromosome"/>
</dbReference>
<dbReference type="Pfam" id="PF21089">
    <property type="entry name" value="PKS_DH_N"/>
    <property type="match status" value="1"/>
</dbReference>
<dbReference type="GO" id="GO:0005737">
    <property type="term" value="C:cytoplasm"/>
    <property type="evidence" value="ECO:0007669"/>
    <property type="project" value="TreeGrafter"/>
</dbReference>
<feature type="region of interest" description="Disordered" evidence="4">
    <location>
        <begin position="1183"/>
        <end position="1208"/>
    </location>
</feature>
<evidence type="ECO:0000256" key="2">
    <source>
        <dbReference type="ARBA" id="ARBA00022553"/>
    </source>
</evidence>
<dbReference type="SUPFAM" id="SSF54637">
    <property type="entry name" value="Thioesterase/thiol ester dehydrase-isomerase"/>
    <property type="match status" value="1"/>
</dbReference>
<dbReference type="SMART" id="SM00826">
    <property type="entry name" value="PKS_DH"/>
    <property type="match status" value="1"/>
</dbReference>
<feature type="compositionally biased region" description="Basic and acidic residues" evidence="4">
    <location>
        <begin position="1196"/>
        <end position="1208"/>
    </location>
</feature>
<dbReference type="SMART" id="SM00822">
    <property type="entry name" value="PKS_KR"/>
    <property type="match status" value="1"/>
</dbReference>
<dbReference type="GO" id="GO:0005886">
    <property type="term" value="C:plasma membrane"/>
    <property type="evidence" value="ECO:0007669"/>
    <property type="project" value="TreeGrafter"/>
</dbReference>
<organism evidence="6 7">
    <name type="scientific">Streptomyces roseochromogenus subsp. oscitans DS 12.976</name>
    <dbReference type="NCBI Taxonomy" id="1352936"/>
    <lineage>
        <taxon>Bacteria</taxon>
        <taxon>Bacillati</taxon>
        <taxon>Actinomycetota</taxon>
        <taxon>Actinomycetes</taxon>
        <taxon>Kitasatosporales</taxon>
        <taxon>Streptomycetaceae</taxon>
        <taxon>Streptomyces</taxon>
    </lineage>
</organism>
<keyword evidence="1" id="KW-0596">Phosphopantetheine</keyword>